<dbReference type="EMBL" id="WAAD01020700">
    <property type="protein sequence ID" value="NWH49013.1"/>
    <property type="molecule type" value="Genomic_DNA"/>
</dbReference>
<dbReference type="OrthoDB" id="9422899at2759"/>
<accession>A0A850W073</accession>
<evidence type="ECO:0000313" key="4">
    <source>
        <dbReference type="EMBL" id="NWH49013.1"/>
    </source>
</evidence>
<organism evidence="4 5">
    <name type="scientific">Fregata magnificens</name>
    <name type="common">Magnificent frigatebird</name>
    <dbReference type="NCBI Taxonomy" id="37042"/>
    <lineage>
        <taxon>Eukaryota</taxon>
        <taxon>Metazoa</taxon>
        <taxon>Chordata</taxon>
        <taxon>Craniata</taxon>
        <taxon>Vertebrata</taxon>
        <taxon>Euteleostomi</taxon>
        <taxon>Archelosauria</taxon>
        <taxon>Archosauria</taxon>
        <taxon>Dinosauria</taxon>
        <taxon>Saurischia</taxon>
        <taxon>Theropoda</taxon>
        <taxon>Coelurosauria</taxon>
        <taxon>Aves</taxon>
        <taxon>Neognathae</taxon>
        <taxon>Neoaves</taxon>
        <taxon>Aequornithes</taxon>
        <taxon>Suliformes</taxon>
        <taxon>Fregatidae</taxon>
        <taxon>Fregata</taxon>
    </lineage>
</organism>
<dbReference type="InterPro" id="IPR036179">
    <property type="entry name" value="Ig-like_dom_sf"/>
</dbReference>
<evidence type="ECO:0000313" key="5">
    <source>
        <dbReference type="Proteomes" id="UP000632118"/>
    </source>
</evidence>
<dbReference type="Gene3D" id="2.60.40.10">
    <property type="entry name" value="Immunoglobulins"/>
    <property type="match status" value="1"/>
</dbReference>
<reference evidence="4" key="1">
    <citation type="submission" date="2019-09" db="EMBL/GenBank/DDBJ databases">
        <title>Bird 10,000 Genomes (B10K) Project - Family phase.</title>
        <authorList>
            <person name="Zhang G."/>
        </authorList>
    </citation>
    <scope>NUCLEOTIDE SEQUENCE</scope>
    <source>
        <strain evidence="4">B10K-DU-002-48</strain>
        <tissue evidence="4">Muscle</tissue>
    </source>
</reference>
<evidence type="ECO:0000259" key="3">
    <source>
        <dbReference type="PROSITE" id="PS50835"/>
    </source>
</evidence>
<feature type="transmembrane region" description="Helical" evidence="1">
    <location>
        <begin position="147"/>
        <end position="168"/>
    </location>
</feature>
<evidence type="ECO:0000256" key="2">
    <source>
        <dbReference type="SAM" id="SignalP"/>
    </source>
</evidence>
<keyword evidence="1" id="KW-0472">Membrane</keyword>
<feature type="non-terminal residue" evidence="4">
    <location>
        <position position="217"/>
    </location>
</feature>
<dbReference type="InterPro" id="IPR013106">
    <property type="entry name" value="Ig_V-set"/>
</dbReference>
<feature type="non-terminal residue" evidence="4">
    <location>
        <position position="1"/>
    </location>
</feature>
<dbReference type="PANTHER" id="PTHR15193">
    <property type="entry name" value="CD83 ANTIGEN"/>
    <property type="match status" value="1"/>
</dbReference>
<keyword evidence="2" id="KW-0732">Signal</keyword>
<dbReference type="AlphaFoldDB" id="A0A850W073"/>
<dbReference type="PROSITE" id="PS50835">
    <property type="entry name" value="IG_LIKE"/>
    <property type="match status" value="1"/>
</dbReference>
<protein>
    <submittedName>
        <fullName evidence="4">CD83 protein</fullName>
    </submittedName>
</protein>
<feature type="signal peptide" evidence="2">
    <location>
        <begin position="1"/>
        <end position="21"/>
    </location>
</feature>
<dbReference type="PANTHER" id="PTHR15193:SF1">
    <property type="entry name" value="CD83 ANTIGEN"/>
    <property type="match status" value="1"/>
</dbReference>
<sequence>LCRAVYALLIILCNAWCLISGASVVVPDVAVRCAEEALLPCKVLRDSSVTYQTASWYKMSGDGEGIAWKVLDVESHYPKELGGSLELSNDTFFSLRIKNATSQNSGTYKCTLGEQSGERNLSGTVTLEVTGCPGIEDEKLKKYKAELFMLTCLGIFYLLLIFFTCTCLRKESMSPNYQKTRPDMKHMLTLVNVHEITTFQDLNSDNTCKNELTSSSV</sequence>
<keyword evidence="1" id="KW-0812">Transmembrane</keyword>
<proteinExistence type="predicted"/>
<dbReference type="SUPFAM" id="SSF48726">
    <property type="entry name" value="Immunoglobulin"/>
    <property type="match status" value="1"/>
</dbReference>
<dbReference type="InterPro" id="IPR003599">
    <property type="entry name" value="Ig_sub"/>
</dbReference>
<evidence type="ECO:0000256" key="1">
    <source>
        <dbReference type="SAM" id="Phobius"/>
    </source>
</evidence>
<gene>
    <name evidence="4" type="primary">Cd83</name>
    <name evidence="4" type="ORF">FREMAG_R12106</name>
</gene>
<feature type="chain" id="PRO_5032471561" evidence="2">
    <location>
        <begin position="22"/>
        <end position="217"/>
    </location>
</feature>
<keyword evidence="1" id="KW-1133">Transmembrane helix</keyword>
<name>A0A850W073_FREMA</name>
<dbReference type="InterPro" id="IPR013783">
    <property type="entry name" value="Ig-like_fold"/>
</dbReference>
<keyword evidence="5" id="KW-1185">Reference proteome</keyword>
<dbReference type="Pfam" id="PF07686">
    <property type="entry name" value="V-set"/>
    <property type="match status" value="1"/>
</dbReference>
<dbReference type="SMART" id="SM00409">
    <property type="entry name" value="IG"/>
    <property type="match status" value="1"/>
</dbReference>
<dbReference type="Proteomes" id="UP000632118">
    <property type="component" value="Unassembled WGS sequence"/>
</dbReference>
<comment type="caution">
    <text evidence="4">The sequence shown here is derived from an EMBL/GenBank/DDBJ whole genome shotgun (WGS) entry which is preliminary data.</text>
</comment>
<feature type="domain" description="Ig-like" evidence="3">
    <location>
        <begin position="39"/>
        <end position="126"/>
    </location>
</feature>
<dbReference type="InterPro" id="IPR007110">
    <property type="entry name" value="Ig-like_dom"/>
</dbReference>